<feature type="transmembrane region" description="Helical" evidence="1">
    <location>
        <begin position="123"/>
        <end position="141"/>
    </location>
</feature>
<dbReference type="EC" id="2.3.-.-" evidence="3"/>
<evidence type="ECO:0000313" key="4">
    <source>
        <dbReference type="Proteomes" id="UP001565243"/>
    </source>
</evidence>
<dbReference type="PANTHER" id="PTHR23028">
    <property type="entry name" value="ACETYLTRANSFERASE"/>
    <property type="match status" value="1"/>
</dbReference>
<feature type="transmembrane region" description="Helical" evidence="1">
    <location>
        <begin position="313"/>
        <end position="334"/>
    </location>
</feature>
<feature type="transmembrane region" description="Helical" evidence="1">
    <location>
        <begin position="216"/>
        <end position="233"/>
    </location>
</feature>
<sequence>MIRKEIYNLQIVRGLAALCVVLEHLSPRAVAHFFSAGQVGVSMFFFLSGYIMMHTFREDQSAGAFIKNRIKRIYPAYLILSIPLILYTLHKTGSLTYLLHNLFLIPWTEWDREALPYNWSESMANPAAWTLVYEFYFYLLLCVGKTLLNKKAFVFSFTTVAMLAILIATNMTWGNDGYLGWHGVTFKSVAGNLALLSFIVGMCGRQLGFHHVKKNPAVFLLIPVAMLLLWLMARQGVTNLQIRDLLGSCLPSWTFVLLMANMEDFKGFAYDKLHAIGMYSYSLYLFHANFYTAKWIVFNNLARVGLDSSPIKVAVLLLFIALSLFISKHLYHLIERGGAWKMLRSRSVRAG</sequence>
<dbReference type="GO" id="GO:0016746">
    <property type="term" value="F:acyltransferase activity"/>
    <property type="evidence" value="ECO:0007669"/>
    <property type="project" value="UniProtKB-KW"/>
</dbReference>
<feature type="transmembrane region" description="Helical" evidence="1">
    <location>
        <begin position="179"/>
        <end position="204"/>
    </location>
</feature>
<feature type="transmembrane region" description="Helical" evidence="1">
    <location>
        <begin position="153"/>
        <end position="173"/>
    </location>
</feature>
<keyword evidence="3" id="KW-0808">Transferase</keyword>
<dbReference type="Proteomes" id="UP001565243">
    <property type="component" value="Unassembled WGS sequence"/>
</dbReference>
<keyword evidence="3" id="KW-0012">Acyltransferase</keyword>
<organism evidence="3 4">
    <name type="scientific">Erwinia aeris</name>
    <dbReference type="NCBI Taxonomy" id="3239803"/>
    <lineage>
        <taxon>Bacteria</taxon>
        <taxon>Pseudomonadati</taxon>
        <taxon>Pseudomonadota</taxon>
        <taxon>Gammaproteobacteria</taxon>
        <taxon>Enterobacterales</taxon>
        <taxon>Erwiniaceae</taxon>
        <taxon>Erwinia</taxon>
    </lineage>
</organism>
<dbReference type="InterPro" id="IPR050879">
    <property type="entry name" value="Acyltransferase_3"/>
</dbReference>
<keyword evidence="4" id="KW-1185">Reference proteome</keyword>
<feature type="domain" description="Acyltransferase 3" evidence="2">
    <location>
        <begin position="7"/>
        <end position="326"/>
    </location>
</feature>
<feature type="transmembrane region" description="Helical" evidence="1">
    <location>
        <begin position="73"/>
        <end position="90"/>
    </location>
</feature>
<feature type="transmembrane region" description="Helical" evidence="1">
    <location>
        <begin position="273"/>
        <end position="293"/>
    </location>
</feature>
<dbReference type="RefSeq" id="WP_369896322.1">
    <property type="nucleotide sequence ID" value="NZ_JBGFFX010000012.1"/>
</dbReference>
<proteinExistence type="predicted"/>
<reference evidence="3 4" key="1">
    <citation type="submission" date="2024-07" db="EMBL/GenBank/DDBJ databases">
        <authorList>
            <person name="Hebao G."/>
        </authorList>
    </citation>
    <scope>NUCLEOTIDE SEQUENCE [LARGE SCALE GENOMIC DNA]</scope>
    <source>
        <strain evidence="3 4">ACCC 02193</strain>
    </source>
</reference>
<keyword evidence="1" id="KW-0472">Membrane</keyword>
<dbReference type="EMBL" id="JBGFFX010000012">
    <property type="protein sequence ID" value="MEY8772324.1"/>
    <property type="molecule type" value="Genomic_DNA"/>
</dbReference>
<name>A0ABV4EBL9_9GAMM</name>
<feature type="transmembrane region" description="Helical" evidence="1">
    <location>
        <begin position="31"/>
        <end position="52"/>
    </location>
</feature>
<evidence type="ECO:0000256" key="1">
    <source>
        <dbReference type="SAM" id="Phobius"/>
    </source>
</evidence>
<evidence type="ECO:0000313" key="3">
    <source>
        <dbReference type="EMBL" id="MEY8772324.1"/>
    </source>
</evidence>
<comment type="caution">
    <text evidence="3">The sequence shown here is derived from an EMBL/GenBank/DDBJ whole genome shotgun (WGS) entry which is preliminary data.</text>
</comment>
<accession>A0ABV4EBL9</accession>
<dbReference type="PANTHER" id="PTHR23028:SF131">
    <property type="entry name" value="BLR2367 PROTEIN"/>
    <property type="match status" value="1"/>
</dbReference>
<keyword evidence="1" id="KW-1133">Transmembrane helix</keyword>
<dbReference type="Pfam" id="PF01757">
    <property type="entry name" value="Acyl_transf_3"/>
    <property type="match status" value="1"/>
</dbReference>
<evidence type="ECO:0000259" key="2">
    <source>
        <dbReference type="Pfam" id="PF01757"/>
    </source>
</evidence>
<protein>
    <submittedName>
        <fullName evidence="3">Acyltransferase family protein</fullName>
        <ecNumber evidence="3">2.3.-.-</ecNumber>
    </submittedName>
</protein>
<keyword evidence="1" id="KW-0812">Transmembrane</keyword>
<dbReference type="InterPro" id="IPR002656">
    <property type="entry name" value="Acyl_transf_3_dom"/>
</dbReference>
<gene>
    <name evidence="3" type="ORF">AB6T85_18120</name>
</gene>